<dbReference type="Proteomes" id="UP001060085">
    <property type="component" value="Linkage Group LG08"/>
</dbReference>
<organism evidence="1 2">
    <name type="scientific">Catharanthus roseus</name>
    <name type="common">Madagascar periwinkle</name>
    <name type="synonym">Vinca rosea</name>
    <dbReference type="NCBI Taxonomy" id="4058"/>
    <lineage>
        <taxon>Eukaryota</taxon>
        <taxon>Viridiplantae</taxon>
        <taxon>Streptophyta</taxon>
        <taxon>Embryophyta</taxon>
        <taxon>Tracheophyta</taxon>
        <taxon>Spermatophyta</taxon>
        <taxon>Magnoliopsida</taxon>
        <taxon>eudicotyledons</taxon>
        <taxon>Gunneridae</taxon>
        <taxon>Pentapetalae</taxon>
        <taxon>asterids</taxon>
        <taxon>lamiids</taxon>
        <taxon>Gentianales</taxon>
        <taxon>Apocynaceae</taxon>
        <taxon>Rauvolfioideae</taxon>
        <taxon>Vinceae</taxon>
        <taxon>Catharanthinae</taxon>
        <taxon>Catharanthus</taxon>
    </lineage>
</organism>
<proteinExistence type="predicted"/>
<gene>
    <name evidence="1" type="ORF">M9H77_36847</name>
</gene>
<name>A0ACB9ZSY5_CATRO</name>
<sequence>MAQRFDRQGRLKKIGYEAFGILEEHDSSRKGSSKQSPAITRQGSKHCLYRYQPQKSLVYQVNPASYATDHEEVTMSSCEAMKMHDGLLVLDYSKNKKSMAMAY</sequence>
<evidence type="ECO:0000313" key="2">
    <source>
        <dbReference type="Proteomes" id="UP001060085"/>
    </source>
</evidence>
<comment type="caution">
    <text evidence="1">The sequence shown here is derived from an EMBL/GenBank/DDBJ whole genome shotgun (WGS) entry which is preliminary data.</text>
</comment>
<accession>A0ACB9ZSY5</accession>
<evidence type="ECO:0000313" key="1">
    <source>
        <dbReference type="EMBL" id="KAI5650842.1"/>
    </source>
</evidence>
<protein>
    <submittedName>
        <fullName evidence="1">Uncharacterized protein</fullName>
    </submittedName>
</protein>
<keyword evidence="2" id="KW-1185">Reference proteome</keyword>
<dbReference type="EMBL" id="CM044708">
    <property type="protein sequence ID" value="KAI5650842.1"/>
    <property type="molecule type" value="Genomic_DNA"/>
</dbReference>
<reference evidence="2" key="1">
    <citation type="journal article" date="2023" name="Nat. Plants">
        <title>Single-cell RNA sequencing provides a high-resolution roadmap for understanding the multicellular compartmentation of specialized metabolism.</title>
        <authorList>
            <person name="Sun S."/>
            <person name="Shen X."/>
            <person name="Li Y."/>
            <person name="Li Y."/>
            <person name="Wang S."/>
            <person name="Li R."/>
            <person name="Zhang H."/>
            <person name="Shen G."/>
            <person name="Guo B."/>
            <person name="Wei J."/>
            <person name="Xu J."/>
            <person name="St-Pierre B."/>
            <person name="Chen S."/>
            <person name="Sun C."/>
        </authorList>
    </citation>
    <scope>NUCLEOTIDE SEQUENCE [LARGE SCALE GENOMIC DNA]</scope>
</reference>